<reference evidence="1" key="1">
    <citation type="submission" date="2014-07" db="EMBL/GenBank/DDBJ databases">
        <title>Identification of a novel salt tolerance gene in wild soybean by whole-genome sequencing.</title>
        <authorList>
            <person name="Lam H.-M."/>
            <person name="Qi X."/>
            <person name="Li M.-W."/>
            <person name="Liu X."/>
            <person name="Xie M."/>
            <person name="Ni M."/>
            <person name="Xu X."/>
        </authorList>
    </citation>
    <scope>NUCLEOTIDE SEQUENCE [LARGE SCALE GENOMIC DNA]</scope>
    <source>
        <tissue evidence="1">Root</tissue>
    </source>
</reference>
<evidence type="ECO:0000313" key="1">
    <source>
        <dbReference type="EMBL" id="KHN05210.1"/>
    </source>
</evidence>
<dbReference type="AlphaFoldDB" id="A0A0B2P7A1"/>
<dbReference type="Proteomes" id="UP000053555">
    <property type="component" value="Unassembled WGS sequence"/>
</dbReference>
<gene>
    <name evidence="1" type="ORF">glysoja_038580</name>
</gene>
<proteinExistence type="predicted"/>
<dbReference type="EMBL" id="KN668707">
    <property type="protein sequence ID" value="KHN05210.1"/>
    <property type="molecule type" value="Genomic_DNA"/>
</dbReference>
<protein>
    <submittedName>
        <fullName evidence="1">Uncharacterized protein</fullName>
    </submittedName>
</protein>
<accession>A0A0B2P7A1</accession>
<sequence>MDKRSVIVPPSLHAPSSQPLPHAITIAAPPSCNHHRCPSIWGIWLWLGSSVFHFQILVQLVHQNILRDFIEQLGVGCLER</sequence>
<organism evidence="1">
    <name type="scientific">Glycine soja</name>
    <name type="common">Wild soybean</name>
    <dbReference type="NCBI Taxonomy" id="3848"/>
    <lineage>
        <taxon>Eukaryota</taxon>
        <taxon>Viridiplantae</taxon>
        <taxon>Streptophyta</taxon>
        <taxon>Embryophyta</taxon>
        <taxon>Tracheophyta</taxon>
        <taxon>Spermatophyta</taxon>
        <taxon>Magnoliopsida</taxon>
        <taxon>eudicotyledons</taxon>
        <taxon>Gunneridae</taxon>
        <taxon>Pentapetalae</taxon>
        <taxon>rosids</taxon>
        <taxon>fabids</taxon>
        <taxon>Fabales</taxon>
        <taxon>Fabaceae</taxon>
        <taxon>Papilionoideae</taxon>
        <taxon>50 kb inversion clade</taxon>
        <taxon>NPAAA clade</taxon>
        <taxon>indigoferoid/millettioid clade</taxon>
        <taxon>Phaseoleae</taxon>
        <taxon>Glycine</taxon>
        <taxon>Glycine subgen. Soja</taxon>
    </lineage>
</organism>
<name>A0A0B2P7A1_GLYSO</name>